<keyword evidence="5" id="KW-0862">Zinc</keyword>
<dbReference type="OrthoDB" id="21474at2759"/>
<evidence type="ECO:0000256" key="7">
    <source>
        <dbReference type="ARBA" id="ARBA00061084"/>
    </source>
</evidence>
<accession>A0A427YAP7</accession>
<dbReference type="GO" id="GO:0005730">
    <property type="term" value="C:nucleolus"/>
    <property type="evidence" value="ECO:0007669"/>
    <property type="project" value="TreeGrafter"/>
</dbReference>
<dbReference type="GO" id="GO:0003677">
    <property type="term" value="F:DNA binding"/>
    <property type="evidence" value="ECO:0007669"/>
    <property type="project" value="InterPro"/>
</dbReference>
<feature type="compositionally biased region" description="Low complexity" evidence="9">
    <location>
        <begin position="175"/>
        <end position="192"/>
    </location>
</feature>
<proteinExistence type="inferred from homology"/>
<evidence type="ECO:0000256" key="3">
    <source>
        <dbReference type="ARBA" id="ARBA00022737"/>
    </source>
</evidence>
<evidence type="ECO:0000256" key="5">
    <source>
        <dbReference type="ARBA" id="ARBA00022833"/>
    </source>
</evidence>
<comment type="caution">
    <text evidence="11">The sequence shown here is derived from an EMBL/GenBank/DDBJ whole genome shotgun (WGS) entry which is preliminary data.</text>
</comment>
<comment type="similarity">
    <text evidence="7">Belongs to the UPF0743 family.</text>
</comment>
<dbReference type="GO" id="GO:0008270">
    <property type="term" value="F:zinc ion binding"/>
    <property type="evidence" value="ECO:0007669"/>
    <property type="project" value="UniProtKB-KW"/>
</dbReference>
<evidence type="ECO:0000256" key="1">
    <source>
        <dbReference type="ARBA" id="ARBA00004123"/>
    </source>
</evidence>
<evidence type="ECO:0000313" key="12">
    <source>
        <dbReference type="Proteomes" id="UP000279236"/>
    </source>
</evidence>
<dbReference type="STRING" id="105984.A0A427YAP7"/>
<evidence type="ECO:0000256" key="9">
    <source>
        <dbReference type="SAM" id="MobiDB-lite"/>
    </source>
</evidence>
<dbReference type="GO" id="GO:0000122">
    <property type="term" value="P:negative regulation of transcription by RNA polymerase II"/>
    <property type="evidence" value="ECO:0007669"/>
    <property type="project" value="TreeGrafter"/>
</dbReference>
<gene>
    <name evidence="11" type="ORF">EHS24_000601</name>
</gene>
<dbReference type="InterPro" id="IPR014898">
    <property type="entry name" value="Znf_C2H2_LYAR"/>
</dbReference>
<feature type="region of interest" description="Disordered" evidence="9">
    <location>
        <begin position="61"/>
        <end position="252"/>
    </location>
</feature>
<dbReference type="FunFam" id="3.30.1490.490:FF:000001">
    <property type="entry name" value="cell growth-regulating nucleolar protein-like"/>
    <property type="match status" value="1"/>
</dbReference>
<dbReference type="PANTHER" id="PTHR13100:SF10">
    <property type="entry name" value="CELL GROWTH-REGULATING NUCLEOLAR PROTEIN"/>
    <property type="match status" value="1"/>
</dbReference>
<evidence type="ECO:0000313" key="11">
    <source>
        <dbReference type="EMBL" id="RSH88074.1"/>
    </source>
</evidence>
<dbReference type="Gene3D" id="3.30.1490.490">
    <property type="match status" value="1"/>
</dbReference>
<evidence type="ECO:0000256" key="8">
    <source>
        <dbReference type="PROSITE-ProRule" id="PRU01145"/>
    </source>
</evidence>
<dbReference type="InterPro" id="IPR036236">
    <property type="entry name" value="Znf_C2H2_sf"/>
</dbReference>
<evidence type="ECO:0000256" key="2">
    <source>
        <dbReference type="ARBA" id="ARBA00022723"/>
    </source>
</evidence>
<sequence length="307" mass="32444">MVSFQCDGCADTVKKPALDKHRQRCWASFSCIDCSTTFHNQDYKSHTSCISEAEKYQGALYKGPRKGQQNQSTPASSNATPADSPAPSEGAGIAIHPSRMNQMQAGESQAPAPSYGAGRGRFAQRGGRGGFGRGGFNGGAPFNATPRWSATGENKTAPETGMRTWGSAPTSDSEAPAATKVAPVGATAAVATDAKKKRKGDKGGCGSKANSNKAKLASDAATEADEPQAKKRKRDDEVEDAPTAAPSDKTLKRLRKHMSKIEDKASGVPLANWLEQVAQGKEKTLDKSEVLQGIQVSFVDGRWQLSV</sequence>
<reference evidence="11 12" key="1">
    <citation type="submission" date="2018-11" db="EMBL/GenBank/DDBJ databases">
        <title>Genome sequence of Apiotrichum porosum DSM 27194.</title>
        <authorList>
            <person name="Aliyu H."/>
            <person name="Gorte O."/>
            <person name="Ochsenreither K."/>
        </authorList>
    </citation>
    <scope>NUCLEOTIDE SEQUENCE [LARGE SCALE GENOMIC DNA]</scope>
    <source>
        <strain evidence="11 12">DSM 27194</strain>
    </source>
</reference>
<evidence type="ECO:0000259" key="10">
    <source>
        <dbReference type="Pfam" id="PF08790"/>
    </source>
</evidence>
<feature type="compositionally biased region" description="Polar residues" evidence="9">
    <location>
        <begin position="67"/>
        <end position="81"/>
    </location>
</feature>
<dbReference type="InterPro" id="IPR039999">
    <property type="entry name" value="LYAR"/>
</dbReference>
<keyword evidence="12" id="KW-1185">Reference proteome</keyword>
<dbReference type="Pfam" id="PF08790">
    <property type="entry name" value="zf-LYAR"/>
    <property type="match status" value="1"/>
</dbReference>
<evidence type="ECO:0000256" key="4">
    <source>
        <dbReference type="ARBA" id="ARBA00022771"/>
    </source>
</evidence>
<evidence type="ECO:0000256" key="6">
    <source>
        <dbReference type="ARBA" id="ARBA00023242"/>
    </source>
</evidence>
<keyword evidence="3" id="KW-0677">Repeat</keyword>
<organism evidence="11 12">
    <name type="scientific">Apiotrichum porosum</name>
    <dbReference type="NCBI Taxonomy" id="105984"/>
    <lineage>
        <taxon>Eukaryota</taxon>
        <taxon>Fungi</taxon>
        <taxon>Dikarya</taxon>
        <taxon>Basidiomycota</taxon>
        <taxon>Agaricomycotina</taxon>
        <taxon>Tremellomycetes</taxon>
        <taxon>Trichosporonales</taxon>
        <taxon>Trichosporonaceae</taxon>
        <taxon>Apiotrichum</taxon>
    </lineage>
</organism>
<keyword evidence="2" id="KW-0479">Metal-binding</keyword>
<feature type="domain" description="Zinc finger C2H2 LYAR-type" evidence="10">
    <location>
        <begin position="29"/>
        <end position="56"/>
    </location>
</feature>
<comment type="subcellular location">
    <subcellularLocation>
        <location evidence="1">Nucleus</location>
    </subcellularLocation>
</comment>
<dbReference type="GO" id="GO:0006364">
    <property type="term" value="P:rRNA processing"/>
    <property type="evidence" value="ECO:0007669"/>
    <property type="project" value="TreeGrafter"/>
</dbReference>
<dbReference type="GeneID" id="39585144"/>
<dbReference type="PANTHER" id="PTHR13100">
    <property type="entry name" value="CELL GROWTH-REGULATING NUCLEOLAR PROTEIN LYAR"/>
    <property type="match status" value="1"/>
</dbReference>
<dbReference type="SUPFAM" id="SSF57667">
    <property type="entry name" value="beta-beta-alpha zinc fingers"/>
    <property type="match status" value="2"/>
</dbReference>
<feature type="compositionally biased region" description="Gly residues" evidence="9">
    <location>
        <begin position="126"/>
        <end position="138"/>
    </location>
</feature>
<dbReference type="RefSeq" id="XP_028480282.1">
    <property type="nucleotide sequence ID" value="XM_028616425.1"/>
</dbReference>
<dbReference type="PROSITE" id="PS51804">
    <property type="entry name" value="ZF_C2HC_LYAR"/>
    <property type="match status" value="1"/>
</dbReference>
<dbReference type="EMBL" id="RSCE01000001">
    <property type="protein sequence ID" value="RSH88074.1"/>
    <property type="molecule type" value="Genomic_DNA"/>
</dbReference>
<keyword evidence="4 8" id="KW-0863">Zinc-finger</keyword>
<name>A0A427YAP7_9TREE</name>
<dbReference type="Proteomes" id="UP000279236">
    <property type="component" value="Unassembled WGS sequence"/>
</dbReference>
<dbReference type="AlphaFoldDB" id="A0A427YAP7"/>
<protein>
    <recommendedName>
        <fullName evidence="10">Zinc finger C2H2 LYAR-type domain-containing protein</fullName>
    </recommendedName>
</protein>
<keyword evidence="6" id="KW-0539">Nucleus</keyword>